<dbReference type="EMBL" id="JAAHFQ010000061">
    <property type="protein sequence ID" value="NER26966.1"/>
    <property type="molecule type" value="Genomic_DNA"/>
</dbReference>
<dbReference type="SUPFAM" id="SSF56209">
    <property type="entry name" value="Nitrile hydratase alpha chain"/>
    <property type="match status" value="1"/>
</dbReference>
<comment type="caution">
    <text evidence="1">The sequence shown here is derived from an EMBL/GenBank/DDBJ whole genome shotgun (WGS) entry which is preliminary data.</text>
</comment>
<evidence type="ECO:0000313" key="1">
    <source>
        <dbReference type="EMBL" id="NER26966.1"/>
    </source>
</evidence>
<dbReference type="GO" id="GO:0046914">
    <property type="term" value="F:transition metal ion binding"/>
    <property type="evidence" value="ECO:0007669"/>
    <property type="project" value="InterPro"/>
</dbReference>
<dbReference type="AlphaFoldDB" id="A0A6B3MZV5"/>
<organism evidence="1">
    <name type="scientific">Symploca sp. SIO1C4</name>
    <dbReference type="NCBI Taxonomy" id="2607765"/>
    <lineage>
        <taxon>Bacteria</taxon>
        <taxon>Bacillati</taxon>
        <taxon>Cyanobacteriota</taxon>
        <taxon>Cyanophyceae</taxon>
        <taxon>Coleofasciculales</taxon>
        <taxon>Coleofasciculaceae</taxon>
        <taxon>Symploca</taxon>
    </lineage>
</organism>
<gene>
    <name evidence="1" type="ORF">F6J89_04860</name>
</gene>
<dbReference type="Gene3D" id="3.90.330.10">
    <property type="entry name" value="Nitrile hydratase alpha /Thiocyanate hydrolase gamma"/>
    <property type="match status" value="1"/>
</dbReference>
<accession>A0A6B3MZV5</accession>
<evidence type="ECO:0008006" key="2">
    <source>
        <dbReference type="Google" id="ProtNLM"/>
    </source>
</evidence>
<name>A0A6B3MZV5_9CYAN</name>
<sequence>MQIFSEESQEFQIILSQIIAKTWLDEDLNSRFLANTNVVLEENGLPLPGGVEFQVKGNILVGTSKSASDSSTGEVVYEIPLPTKPTGLTEQVLQSWASEDNSEMSIDVHCRGSM</sequence>
<dbReference type="InterPro" id="IPR036648">
    <property type="entry name" value="CN_Hdrase_a/SCN_Hdrase_g_sf"/>
</dbReference>
<dbReference type="GO" id="GO:0003824">
    <property type="term" value="F:catalytic activity"/>
    <property type="evidence" value="ECO:0007669"/>
    <property type="project" value="InterPro"/>
</dbReference>
<proteinExistence type="predicted"/>
<protein>
    <recommendedName>
        <fullName evidence="2">NHLP leader peptide family natural product</fullName>
    </recommendedName>
</protein>
<reference evidence="1" key="1">
    <citation type="submission" date="2019-11" db="EMBL/GenBank/DDBJ databases">
        <title>Genomic insights into an expanded diversity of filamentous marine cyanobacteria reveals the extraordinary biosynthetic potential of Moorea and Okeania.</title>
        <authorList>
            <person name="Ferreira Leao T."/>
            <person name="Wang M."/>
            <person name="Moss N."/>
            <person name="Da Silva R."/>
            <person name="Sanders J."/>
            <person name="Nurk S."/>
            <person name="Gurevich A."/>
            <person name="Humphrey G."/>
            <person name="Reher R."/>
            <person name="Zhu Q."/>
            <person name="Belda-Ferre P."/>
            <person name="Glukhov E."/>
            <person name="Rex R."/>
            <person name="Dorrestein P.C."/>
            <person name="Knight R."/>
            <person name="Pevzner P."/>
            <person name="Gerwick W.H."/>
            <person name="Gerwick L."/>
        </authorList>
    </citation>
    <scope>NUCLEOTIDE SEQUENCE</scope>
    <source>
        <strain evidence="1">SIO1C4</strain>
    </source>
</reference>